<dbReference type="Proteomes" id="UP000669179">
    <property type="component" value="Unassembled WGS sequence"/>
</dbReference>
<dbReference type="EMBL" id="JAGEOJ010000001">
    <property type="protein sequence ID" value="MBO2445879.1"/>
    <property type="molecule type" value="Genomic_DNA"/>
</dbReference>
<organism evidence="1 2">
    <name type="scientific">Actinomadura barringtoniae</name>
    <dbReference type="NCBI Taxonomy" id="1427535"/>
    <lineage>
        <taxon>Bacteria</taxon>
        <taxon>Bacillati</taxon>
        <taxon>Actinomycetota</taxon>
        <taxon>Actinomycetes</taxon>
        <taxon>Streptosporangiales</taxon>
        <taxon>Thermomonosporaceae</taxon>
        <taxon>Actinomadura</taxon>
    </lineage>
</organism>
<gene>
    <name evidence="1" type="ORF">J4573_02135</name>
</gene>
<protein>
    <submittedName>
        <fullName evidence="1">Uncharacterized protein</fullName>
    </submittedName>
</protein>
<name>A0A939PAU3_9ACTN</name>
<reference evidence="1" key="1">
    <citation type="submission" date="2021-03" db="EMBL/GenBank/DDBJ databases">
        <authorList>
            <person name="Kanchanasin P."/>
            <person name="Saeng-In P."/>
            <person name="Phongsopitanun W."/>
            <person name="Yuki M."/>
            <person name="Kudo T."/>
            <person name="Ohkuma M."/>
            <person name="Tanasupawat S."/>
        </authorList>
    </citation>
    <scope>NUCLEOTIDE SEQUENCE</scope>
    <source>
        <strain evidence="1">GKU 128</strain>
    </source>
</reference>
<evidence type="ECO:0000313" key="1">
    <source>
        <dbReference type="EMBL" id="MBO2445879.1"/>
    </source>
</evidence>
<proteinExistence type="predicted"/>
<sequence>MAFVGLAGGTVLQAVPAAAGPAPDPLKAAAEQAAQGCDPIDPAACLVPFPNDVYTVRDTHTDTGRRVAFKPGAMPRNILGKGIDPAEFNRNDGFSPGTPILVQLPGIDPAKTGIAPSTDIGGSLRADAPVVLVNAKTRQRQPYYAELDAQDPQHRTLIIRPAQRLDEGTRYLVALRNAKTATGAVIAPGAAFTALSKKTAPADKRLKPRWTALHATLNDLGKAGVGTRGLNLAWDFTTSSTRSLTGRALAMRDTAFDRLGKKAPKVLITSVKDKTEADDPKIARTVTGLIEVPSFLNPAGTELTYAKADPGPYDKPVAPTWRTYHAPFECNIPRVALKEKVAPVLYGHGLFGDYTVIDSDATKSLSNDNGLMMCATNWMGISGPDKPYLALLADLSNFRLIPDRMQQSYLNTLFLGRWLIHPQGAAAQNAFKVGDSSVLNPKAKLTYSGVSHGGIQGGALTALAQDFTTAVLSVPGMGFSTLLNRSSAFSSVQQVIDLPYPNKADQQIGFGLMQMLWDRGEANGYVAHLIKNPLPRTPVHRVLLHEAFGDDAVSNVTTENEARSLGIPVRQPALSAGRSNDVTPFWGIKGRSAFPYTGSMLVMWDSGAPVVPPNNLPPAPPKSPHDSTVRSELARMQTAHFLKTGGEVIDVCGGGPCVIPIG</sequence>
<keyword evidence="2" id="KW-1185">Reference proteome</keyword>
<dbReference type="RefSeq" id="WP_208253463.1">
    <property type="nucleotide sequence ID" value="NZ_JAGEOJ010000001.1"/>
</dbReference>
<comment type="caution">
    <text evidence="1">The sequence shown here is derived from an EMBL/GenBank/DDBJ whole genome shotgun (WGS) entry which is preliminary data.</text>
</comment>
<accession>A0A939PAU3</accession>
<dbReference type="AlphaFoldDB" id="A0A939PAU3"/>
<evidence type="ECO:0000313" key="2">
    <source>
        <dbReference type="Proteomes" id="UP000669179"/>
    </source>
</evidence>